<dbReference type="RefSeq" id="WP_121792149.1">
    <property type="nucleotide sequence ID" value="NZ_QLQC01000087.1"/>
</dbReference>
<organism evidence="1 2">
    <name type="scientific">Streptococcus iniae</name>
    <name type="common">Streptococcus shiloi</name>
    <dbReference type="NCBI Taxonomy" id="1346"/>
    <lineage>
        <taxon>Bacteria</taxon>
        <taxon>Bacillati</taxon>
        <taxon>Bacillota</taxon>
        <taxon>Bacilli</taxon>
        <taxon>Lactobacillales</taxon>
        <taxon>Streptococcaceae</taxon>
        <taxon>Streptococcus</taxon>
    </lineage>
</organism>
<accession>A0A3L8G0L9</accession>
<name>A0A3L8G0L9_STRIN</name>
<comment type="caution">
    <text evidence="1">The sequence shown here is derived from an EMBL/GenBank/DDBJ whole genome shotgun (WGS) entry which is preliminary data.</text>
</comment>
<evidence type="ECO:0000313" key="1">
    <source>
        <dbReference type="EMBL" id="RLU54454.1"/>
    </source>
</evidence>
<sequence>MKIKTLKREQFEELDSFDSRINEFIDSVRMLDIMAYSVDVYPTVTVVYEDKSPYNGSLVNKKY</sequence>
<gene>
    <name evidence="1" type="ORF">DIY07_10295</name>
</gene>
<proteinExistence type="predicted"/>
<dbReference type="EMBL" id="QLQD01000087">
    <property type="protein sequence ID" value="RLU54454.1"/>
    <property type="molecule type" value="Genomic_DNA"/>
</dbReference>
<dbReference type="OrthoDB" id="2407179at2"/>
<protein>
    <submittedName>
        <fullName evidence="1">Uncharacterized protein</fullName>
    </submittedName>
</protein>
<dbReference type="AlphaFoldDB" id="A0A3L8G0L9"/>
<dbReference type="Proteomes" id="UP000269148">
    <property type="component" value="Unassembled WGS sequence"/>
</dbReference>
<evidence type="ECO:0000313" key="2">
    <source>
        <dbReference type="Proteomes" id="UP000269148"/>
    </source>
</evidence>
<reference evidence="1 2" key="1">
    <citation type="submission" date="2018-06" db="EMBL/GenBank/DDBJ databases">
        <title>Mutators as drivers of adaptation in pathogenic bacteria and a risk factor for host jumps and vaccine escape.</title>
        <authorList>
            <person name="Barnes A.C."/>
            <person name="Silayeva O."/>
        </authorList>
    </citation>
    <scope>NUCLEOTIDE SEQUENCE [LARGE SCALE GENOMIC DNA]</scope>
    <source>
        <strain evidence="1 2">QMA0445</strain>
    </source>
</reference>